<dbReference type="Proteomes" id="UP000567885">
    <property type="component" value="Unassembled WGS sequence"/>
</dbReference>
<name>A0A8H5TDK8_FUSHE</name>
<comment type="caution">
    <text evidence="1">The sequence shown here is derived from an EMBL/GenBank/DDBJ whole genome shotgun (WGS) entry which is preliminary data.</text>
</comment>
<accession>A0A8H5TDK8</accession>
<evidence type="ECO:0000313" key="1">
    <source>
        <dbReference type="EMBL" id="KAF5667617.1"/>
    </source>
</evidence>
<dbReference type="AlphaFoldDB" id="A0A8H5TDK8"/>
<evidence type="ECO:0000313" key="2">
    <source>
        <dbReference type="Proteomes" id="UP000567885"/>
    </source>
</evidence>
<protein>
    <submittedName>
        <fullName evidence="1">Gluconate 5-dehydrogenase</fullName>
    </submittedName>
</protein>
<organism evidence="1 2">
    <name type="scientific">Fusarium heterosporum</name>
    <dbReference type="NCBI Taxonomy" id="42747"/>
    <lineage>
        <taxon>Eukaryota</taxon>
        <taxon>Fungi</taxon>
        <taxon>Dikarya</taxon>
        <taxon>Ascomycota</taxon>
        <taxon>Pezizomycotina</taxon>
        <taxon>Sordariomycetes</taxon>
        <taxon>Hypocreomycetidae</taxon>
        <taxon>Hypocreales</taxon>
        <taxon>Nectriaceae</taxon>
        <taxon>Fusarium</taxon>
        <taxon>Fusarium heterosporum species complex</taxon>
    </lineage>
</organism>
<keyword evidence="2" id="KW-1185">Reference proteome</keyword>
<sequence>MANSADQVFHTLELAQQIVYELELKDLFKALPITKSLWESKVPDSICAGHLKRLGYPDHVIRKPSQSLWTSYHYITQAFDAISRGVSPVSTMNKIKTKRQKPFINASCEKDMVAPLVCQSSSSDFTTCDVYTLDCGELHLLHAGTSTSPKCLAFNGTSVMGWEDEHHIVIRKLQDWSLMARFESTTPATDTGFRPEKEWDVYEDFIISHYSIRSEDLNQQQIMFEFWDRQGSKRGEVVFPTTGNINYYSYMGNHYIAVAGQWLIKSWNLESLELNYEYVIPDEDQDGGISGVSKTKALDRGW</sequence>
<proteinExistence type="predicted"/>
<reference evidence="1 2" key="1">
    <citation type="submission" date="2020-05" db="EMBL/GenBank/DDBJ databases">
        <title>Identification and distribution of gene clusters putatively required for synthesis of sphingolipid metabolism inhibitors in phylogenetically diverse species of the filamentous fungus Fusarium.</title>
        <authorList>
            <person name="Kim H.-S."/>
            <person name="Busman M."/>
            <person name="Brown D.W."/>
            <person name="Divon H."/>
            <person name="Uhlig S."/>
            <person name="Proctor R.H."/>
        </authorList>
    </citation>
    <scope>NUCLEOTIDE SEQUENCE [LARGE SCALE GENOMIC DNA]</scope>
    <source>
        <strain evidence="1 2">NRRL 20693</strain>
    </source>
</reference>
<dbReference type="EMBL" id="JAAGWQ010000100">
    <property type="protein sequence ID" value="KAF5667617.1"/>
    <property type="molecule type" value="Genomic_DNA"/>
</dbReference>
<dbReference type="OrthoDB" id="5033794at2759"/>
<gene>
    <name evidence="1" type="ORF">FHETE_5675</name>
</gene>